<reference evidence="12" key="1">
    <citation type="submission" date="2024-05" db="EMBL/GenBank/DDBJ databases">
        <title>Campylobacter coli isolated from environmental waters in Slovenia.</title>
        <authorList>
            <person name="Zautner A.E."/>
            <person name="Bunk B."/>
            <person name="Riedel T."/>
            <person name="Sproeer C."/>
        </authorList>
    </citation>
    <scope>NUCLEOTIDE SEQUENCE</scope>
    <source>
        <strain evidence="12">CCS1377</strain>
    </source>
</reference>
<keyword evidence="7 10" id="KW-0472">Membrane</keyword>
<dbReference type="PANTHER" id="PTHR47019:SF1">
    <property type="entry name" value="LIPID II FLIPPASE MURJ"/>
    <property type="match status" value="1"/>
</dbReference>
<feature type="transmembrane region" description="Helical" evidence="10">
    <location>
        <begin position="273"/>
        <end position="293"/>
    </location>
</feature>
<name>A0AAU7E5W4_9BACT</name>
<dbReference type="InterPro" id="IPR004268">
    <property type="entry name" value="MurJ"/>
</dbReference>
<evidence type="ECO:0000256" key="1">
    <source>
        <dbReference type="ARBA" id="ARBA00004651"/>
    </source>
</evidence>
<proteinExistence type="inferred from homology"/>
<gene>
    <name evidence="10 12" type="primary">murJ</name>
    <name evidence="12" type="ORF">AAH949_05805</name>
</gene>
<organism evidence="12">
    <name type="scientific">Campylobacter sp. CCS1377</name>
    <dbReference type="NCBI Taxonomy" id="3158229"/>
    <lineage>
        <taxon>Bacteria</taxon>
        <taxon>Pseudomonadati</taxon>
        <taxon>Campylobacterota</taxon>
        <taxon>Epsilonproteobacteria</taxon>
        <taxon>Campylobacterales</taxon>
        <taxon>Campylobacteraceae</taxon>
        <taxon>Campylobacter</taxon>
    </lineage>
</organism>
<dbReference type="GO" id="GO:0005886">
    <property type="term" value="C:plasma membrane"/>
    <property type="evidence" value="ECO:0007669"/>
    <property type="project" value="UniProtKB-SubCell"/>
</dbReference>
<dbReference type="GO" id="GO:0071555">
    <property type="term" value="P:cell wall organization"/>
    <property type="evidence" value="ECO:0007669"/>
    <property type="project" value="UniProtKB-UniRule"/>
</dbReference>
<evidence type="ECO:0000256" key="7">
    <source>
        <dbReference type="ARBA" id="ARBA00023136"/>
    </source>
</evidence>
<dbReference type="CDD" id="cd13123">
    <property type="entry name" value="MATE_MurJ_like"/>
    <property type="match status" value="1"/>
</dbReference>
<feature type="transmembrane region" description="Helical" evidence="10">
    <location>
        <begin position="185"/>
        <end position="205"/>
    </location>
</feature>
<accession>A0AAU7E5W4</accession>
<comment type="pathway">
    <text evidence="10">Cell wall biogenesis; peptidoglycan biosynthesis.</text>
</comment>
<evidence type="ECO:0000256" key="4">
    <source>
        <dbReference type="ARBA" id="ARBA00022960"/>
    </source>
</evidence>
<evidence type="ECO:0000256" key="3">
    <source>
        <dbReference type="ARBA" id="ARBA00022692"/>
    </source>
</evidence>
<dbReference type="GO" id="GO:0015648">
    <property type="term" value="F:lipid-linked peptidoglycan transporter activity"/>
    <property type="evidence" value="ECO:0007669"/>
    <property type="project" value="UniProtKB-UniRule"/>
</dbReference>
<dbReference type="GO" id="GO:0008360">
    <property type="term" value="P:regulation of cell shape"/>
    <property type="evidence" value="ECO:0007669"/>
    <property type="project" value="UniProtKB-UniRule"/>
</dbReference>
<keyword evidence="4 10" id="KW-0133">Cell shape</keyword>
<comment type="similarity">
    <text evidence="9 10 11">Belongs to the MurJ/MviN family.</text>
</comment>
<feature type="transmembrane region" description="Helical" evidence="10">
    <location>
        <begin position="7"/>
        <end position="24"/>
    </location>
</feature>
<feature type="transmembrane region" description="Helical" evidence="10">
    <location>
        <begin position="80"/>
        <end position="107"/>
    </location>
</feature>
<dbReference type="PANTHER" id="PTHR47019">
    <property type="entry name" value="LIPID II FLIPPASE MURJ"/>
    <property type="match status" value="1"/>
</dbReference>
<feature type="transmembrane region" description="Helical" evidence="10">
    <location>
        <begin position="30"/>
        <end position="49"/>
    </location>
</feature>
<dbReference type="GO" id="GO:0009252">
    <property type="term" value="P:peptidoglycan biosynthetic process"/>
    <property type="evidence" value="ECO:0007669"/>
    <property type="project" value="UniProtKB-UniRule"/>
</dbReference>
<dbReference type="HAMAP" id="MF_02078">
    <property type="entry name" value="MurJ_MviN"/>
    <property type="match status" value="1"/>
</dbReference>
<evidence type="ECO:0000256" key="8">
    <source>
        <dbReference type="ARBA" id="ARBA00060041"/>
    </source>
</evidence>
<feature type="transmembrane region" description="Helical" evidence="10">
    <location>
        <begin position="153"/>
        <end position="173"/>
    </location>
</feature>
<keyword evidence="6 10" id="KW-1133">Transmembrane helix</keyword>
<feature type="transmembrane region" description="Helical" evidence="10">
    <location>
        <begin position="350"/>
        <end position="371"/>
    </location>
</feature>
<evidence type="ECO:0000256" key="5">
    <source>
        <dbReference type="ARBA" id="ARBA00022984"/>
    </source>
</evidence>
<comment type="function">
    <text evidence="8 10 11">Involved in peptidoglycan biosynthesis. Transports lipid-linked peptidoglycan precursors from the inner to the outer leaflet of the cytoplasmic membrane.</text>
</comment>
<dbReference type="RefSeq" id="WP_348518205.1">
    <property type="nucleotide sequence ID" value="NZ_CP155620.1"/>
</dbReference>
<keyword evidence="3 10" id="KW-0812">Transmembrane</keyword>
<keyword evidence="2 10" id="KW-1003">Cell membrane</keyword>
<dbReference type="AlphaFoldDB" id="A0AAU7E5W4"/>
<feature type="transmembrane region" description="Helical" evidence="10">
    <location>
        <begin position="314"/>
        <end position="338"/>
    </location>
</feature>
<evidence type="ECO:0000256" key="6">
    <source>
        <dbReference type="ARBA" id="ARBA00022989"/>
    </source>
</evidence>
<evidence type="ECO:0000313" key="12">
    <source>
        <dbReference type="EMBL" id="XBJ28618.1"/>
    </source>
</evidence>
<evidence type="ECO:0000256" key="9">
    <source>
        <dbReference type="ARBA" id="ARBA00061532"/>
    </source>
</evidence>
<dbReference type="NCBIfam" id="TIGR01695">
    <property type="entry name" value="murJ_mviN"/>
    <property type="match status" value="1"/>
</dbReference>
<sequence length="485" mass="55093">MNKKNIIFKNFIVNALGILFSRILGLARDMLLALFLGAGLYSDIFFVALKMPAFFRRIFAEGAFGQSFLPNFANSKQKGAFCVVVFSHFTLIVFLLCLLVSFFSSFFTKIFAFGFDAKTIALASPLVAINFWYLFFIFIVTFLGAILNYKQKFFITSFSASLFNLCIVIAAFFVDKNDPATTMYYFSYATVLSGVAQLILHIFALKNNKTIKAMFASIKLKRAKVKLDRFYGNFFHGVLGSSATQISSLLDTTIASFLITGSISYLYYANRVFQLPLALFAIALTQVSFPKILKHLKLNEEEQALNFMKKAFELLAFLLLISSIVGIIFSVEISKLLFEHGNFTHQDSVITAYVLIAYLIGLLPFGLQKLFSLWLYAKFKQKLAAKMAFIALFISVVFSLLCIYLIKEDYFKVLGVALSSSLSAFYLLFANIKEFGFRKFLLLFSPRFFVFNILVLGIFTLILLEFKVYIVLFFNNIYQFILGLF</sequence>
<feature type="transmembrane region" description="Helical" evidence="10">
    <location>
        <begin position="383"/>
        <end position="406"/>
    </location>
</feature>
<dbReference type="EMBL" id="CP155620">
    <property type="protein sequence ID" value="XBJ28618.1"/>
    <property type="molecule type" value="Genomic_DNA"/>
</dbReference>
<dbReference type="PRINTS" id="PR01806">
    <property type="entry name" value="VIRFACTRMVIN"/>
</dbReference>
<evidence type="ECO:0000256" key="2">
    <source>
        <dbReference type="ARBA" id="ARBA00022475"/>
    </source>
</evidence>
<dbReference type="GO" id="GO:0034204">
    <property type="term" value="P:lipid translocation"/>
    <property type="evidence" value="ECO:0007669"/>
    <property type="project" value="TreeGrafter"/>
</dbReference>
<dbReference type="Pfam" id="PF03023">
    <property type="entry name" value="MurJ"/>
    <property type="match status" value="1"/>
</dbReference>
<comment type="caution">
    <text evidence="10">Lacks conserved residue(s) required for the propagation of feature annotation.</text>
</comment>
<feature type="transmembrane region" description="Helical" evidence="10">
    <location>
        <begin position="412"/>
        <end position="429"/>
    </location>
</feature>
<keyword evidence="10 11" id="KW-0961">Cell wall biogenesis/degradation</keyword>
<evidence type="ECO:0000256" key="11">
    <source>
        <dbReference type="PIRNR" id="PIRNR002869"/>
    </source>
</evidence>
<keyword evidence="5 10" id="KW-0573">Peptidoglycan synthesis</keyword>
<evidence type="ECO:0000256" key="10">
    <source>
        <dbReference type="HAMAP-Rule" id="MF_02078"/>
    </source>
</evidence>
<dbReference type="PIRSF" id="PIRSF002869">
    <property type="entry name" value="MviN"/>
    <property type="match status" value="1"/>
</dbReference>
<keyword evidence="10 11" id="KW-0813">Transport</keyword>
<comment type="subcellular location">
    <subcellularLocation>
        <location evidence="1 10">Cell membrane</location>
        <topology evidence="1 10">Multi-pass membrane protein</topology>
    </subcellularLocation>
</comment>
<dbReference type="InterPro" id="IPR051050">
    <property type="entry name" value="Lipid_II_flippase_MurJ/MviN"/>
</dbReference>
<feature type="transmembrane region" description="Helical" evidence="10">
    <location>
        <begin position="127"/>
        <end position="146"/>
    </location>
</feature>
<protein>
    <recommendedName>
        <fullName evidence="10">Probable lipid II flippase MurJ</fullName>
    </recommendedName>
</protein>